<dbReference type="GO" id="GO:0000785">
    <property type="term" value="C:chromatin"/>
    <property type="evidence" value="ECO:0007669"/>
    <property type="project" value="TreeGrafter"/>
</dbReference>
<dbReference type="SMART" id="SM00355">
    <property type="entry name" value="ZnF_C2H2"/>
    <property type="match status" value="2"/>
</dbReference>
<evidence type="ECO:0000256" key="7">
    <source>
        <dbReference type="PROSITE-ProRule" id="PRU00042"/>
    </source>
</evidence>
<comment type="caution">
    <text evidence="10">The sequence shown here is derived from an EMBL/GenBank/DDBJ whole genome shotgun (WGS) entry which is preliminary data.</text>
</comment>
<dbReference type="Gene3D" id="3.30.160.60">
    <property type="entry name" value="Classic Zinc Finger"/>
    <property type="match status" value="2"/>
</dbReference>
<dbReference type="PANTHER" id="PTHR40626:SF30">
    <property type="entry name" value="FINGER DOMAIN PROTEIN, PUTATIVE (AFU_ORTHOLOGUE AFUA_4G13600)-RELATED"/>
    <property type="match status" value="1"/>
</dbReference>
<dbReference type="GO" id="GO:0005634">
    <property type="term" value="C:nucleus"/>
    <property type="evidence" value="ECO:0007669"/>
    <property type="project" value="UniProtKB-SubCell"/>
</dbReference>
<feature type="region of interest" description="Disordered" evidence="8">
    <location>
        <begin position="1"/>
        <end position="21"/>
    </location>
</feature>
<accession>A0A5J5EWY8</accession>
<evidence type="ECO:0000313" key="11">
    <source>
        <dbReference type="Proteomes" id="UP000326924"/>
    </source>
</evidence>
<dbReference type="InterPro" id="IPR036236">
    <property type="entry name" value="Znf_C2H2_sf"/>
</dbReference>
<feature type="domain" description="C2H2-type" evidence="9">
    <location>
        <begin position="53"/>
        <end position="80"/>
    </location>
</feature>
<gene>
    <name evidence="10" type="ORF">FN846DRAFT_718635</name>
</gene>
<keyword evidence="4 7" id="KW-0863">Zinc-finger</keyword>
<dbReference type="PROSITE" id="PS50157">
    <property type="entry name" value="ZINC_FINGER_C2H2_2"/>
    <property type="match status" value="2"/>
</dbReference>
<evidence type="ECO:0000256" key="3">
    <source>
        <dbReference type="ARBA" id="ARBA00022737"/>
    </source>
</evidence>
<evidence type="ECO:0000259" key="9">
    <source>
        <dbReference type="PROSITE" id="PS50157"/>
    </source>
</evidence>
<keyword evidence="3" id="KW-0677">Repeat</keyword>
<organism evidence="10 11">
    <name type="scientific">Sphaerosporella brunnea</name>
    <dbReference type="NCBI Taxonomy" id="1250544"/>
    <lineage>
        <taxon>Eukaryota</taxon>
        <taxon>Fungi</taxon>
        <taxon>Dikarya</taxon>
        <taxon>Ascomycota</taxon>
        <taxon>Pezizomycotina</taxon>
        <taxon>Pezizomycetes</taxon>
        <taxon>Pezizales</taxon>
        <taxon>Pyronemataceae</taxon>
        <taxon>Sphaerosporella</taxon>
    </lineage>
</organism>
<sequence>MLNSGTTMPTQRISRAKKGKRVHGCNYPGCEKIFTRAEHLRRHQLNHSTEVYYKCELCERTFVRQDLLTRHTERHSRATLESHRQTMAHTHTHTTLELMLRAHTPTPTITTTTTPTRRTHTALRRDITTTRICRRSWTQLRPRRPLRSRLRRPTWVVA</sequence>
<feature type="compositionally biased region" description="Polar residues" evidence="8">
    <location>
        <begin position="1"/>
        <end position="13"/>
    </location>
</feature>
<dbReference type="EMBL" id="VXIS01000089">
    <property type="protein sequence ID" value="KAA8906421.1"/>
    <property type="molecule type" value="Genomic_DNA"/>
</dbReference>
<evidence type="ECO:0000256" key="4">
    <source>
        <dbReference type="ARBA" id="ARBA00022771"/>
    </source>
</evidence>
<evidence type="ECO:0000313" key="10">
    <source>
        <dbReference type="EMBL" id="KAA8906421.1"/>
    </source>
</evidence>
<dbReference type="Proteomes" id="UP000326924">
    <property type="component" value="Unassembled WGS sequence"/>
</dbReference>
<keyword evidence="5" id="KW-0862">Zinc</keyword>
<dbReference type="GO" id="GO:0000978">
    <property type="term" value="F:RNA polymerase II cis-regulatory region sequence-specific DNA binding"/>
    <property type="evidence" value="ECO:0007669"/>
    <property type="project" value="InterPro"/>
</dbReference>
<dbReference type="InParanoid" id="A0A5J5EWY8"/>
<dbReference type="GO" id="GO:0008270">
    <property type="term" value="F:zinc ion binding"/>
    <property type="evidence" value="ECO:0007669"/>
    <property type="project" value="UniProtKB-KW"/>
</dbReference>
<dbReference type="InterPro" id="IPR051059">
    <property type="entry name" value="VerF-like"/>
</dbReference>
<comment type="subcellular location">
    <subcellularLocation>
        <location evidence="1">Nucleus</location>
    </subcellularLocation>
</comment>
<dbReference type="InterPro" id="IPR013087">
    <property type="entry name" value="Znf_C2H2_type"/>
</dbReference>
<evidence type="ECO:0000256" key="5">
    <source>
        <dbReference type="ARBA" id="ARBA00022833"/>
    </source>
</evidence>
<dbReference type="GO" id="GO:0000981">
    <property type="term" value="F:DNA-binding transcription factor activity, RNA polymerase II-specific"/>
    <property type="evidence" value="ECO:0007669"/>
    <property type="project" value="InterPro"/>
</dbReference>
<dbReference type="PANTHER" id="PTHR40626">
    <property type="entry name" value="MIP31509P"/>
    <property type="match status" value="1"/>
</dbReference>
<feature type="domain" description="C2H2-type" evidence="9">
    <location>
        <begin position="23"/>
        <end position="52"/>
    </location>
</feature>
<keyword evidence="2" id="KW-0479">Metal-binding</keyword>
<dbReference type="AlphaFoldDB" id="A0A5J5EWY8"/>
<protein>
    <recommendedName>
        <fullName evidence="9">C2H2-type domain-containing protein</fullName>
    </recommendedName>
</protein>
<evidence type="ECO:0000256" key="6">
    <source>
        <dbReference type="ARBA" id="ARBA00023242"/>
    </source>
</evidence>
<dbReference type="Pfam" id="PF00096">
    <property type="entry name" value="zf-C2H2"/>
    <property type="match status" value="2"/>
</dbReference>
<dbReference type="OrthoDB" id="6077919at2759"/>
<keyword evidence="6" id="KW-0539">Nucleus</keyword>
<keyword evidence="11" id="KW-1185">Reference proteome</keyword>
<name>A0A5J5EWY8_9PEZI</name>
<dbReference type="SUPFAM" id="SSF57667">
    <property type="entry name" value="beta-beta-alpha zinc fingers"/>
    <property type="match status" value="1"/>
</dbReference>
<evidence type="ECO:0000256" key="1">
    <source>
        <dbReference type="ARBA" id="ARBA00004123"/>
    </source>
</evidence>
<evidence type="ECO:0000256" key="8">
    <source>
        <dbReference type="SAM" id="MobiDB-lite"/>
    </source>
</evidence>
<dbReference type="PROSITE" id="PS00028">
    <property type="entry name" value="ZINC_FINGER_C2H2_1"/>
    <property type="match status" value="2"/>
</dbReference>
<evidence type="ECO:0000256" key="2">
    <source>
        <dbReference type="ARBA" id="ARBA00022723"/>
    </source>
</evidence>
<reference evidence="10 11" key="1">
    <citation type="submission" date="2019-09" db="EMBL/GenBank/DDBJ databases">
        <title>Draft genome of the ectomycorrhizal ascomycete Sphaerosporella brunnea.</title>
        <authorList>
            <consortium name="DOE Joint Genome Institute"/>
            <person name="Benucci G.M."/>
            <person name="Marozzi G."/>
            <person name="Antonielli L."/>
            <person name="Sanchez S."/>
            <person name="Marco P."/>
            <person name="Wang X."/>
            <person name="Falini L.B."/>
            <person name="Barry K."/>
            <person name="Haridas S."/>
            <person name="Lipzen A."/>
            <person name="Labutti K."/>
            <person name="Grigoriev I.V."/>
            <person name="Murat C."/>
            <person name="Martin F."/>
            <person name="Albertini E."/>
            <person name="Donnini D."/>
            <person name="Bonito G."/>
        </authorList>
    </citation>
    <scope>NUCLEOTIDE SEQUENCE [LARGE SCALE GENOMIC DNA]</scope>
    <source>
        <strain evidence="10 11">Sb_GMNB300</strain>
    </source>
</reference>
<proteinExistence type="predicted"/>